<name>A0A816GA36_9BILA</name>
<sequence>MHQYQMLIGNWALINQDSILAIPIPNTSIDS</sequence>
<feature type="non-terminal residue" evidence="1">
    <location>
        <position position="1"/>
    </location>
</feature>
<gene>
    <name evidence="1" type="ORF">GPM918_LOCUS46319</name>
    <name evidence="2" type="ORF">SRO942_LOCUS50247</name>
</gene>
<dbReference type="EMBL" id="CAJOBC010140793">
    <property type="protein sequence ID" value="CAF4645166.1"/>
    <property type="molecule type" value="Genomic_DNA"/>
</dbReference>
<dbReference type="EMBL" id="CAJNOQ010060965">
    <property type="protein sequence ID" value="CAF1671040.1"/>
    <property type="molecule type" value="Genomic_DNA"/>
</dbReference>
<reference evidence="1" key="1">
    <citation type="submission" date="2021-02" db="EMBL/GenBank/DDBJ databases">
        <authorList>
            <person name="Nowell W R."/>
        </authorList>
    </citation>
    <scope>NUCLEOTIDE SEQUENCE</scope>
</reference>
<proteinExistence type="predicted"/>
<evidence type="ECO:0000313" key="3">
    <source>
        <dbReference type="Proteomes" id="UP000663829"/>
    </source>
</evidence>
<accession>A0A816GA36</accession>
<dbReference type="AlphaFoldDB" id="A0A816GA36"/>
<evidence type="ECO:0000313" key="1">
    <source>
        <dbReference type="EMBL" id="CAF1671040.1"/>
    </source>
</evidence>
<evidence type="ECO:0000313" key="2">
    <source>
        <dbReference type="EMBL" id="CAF4645166.1"/>
    </source>
</evidence>
<keyword evidence="3" id="KW-1185">Reference proteome</keyword>
<organism evidence="1 3">
    <name type="scientific">Didymodactylos carnosus</name>
    <dbReference type="NCBI Taxonomy" id="1234261"/>
    <lineage>
        <taxon>Eukaryota</taxon>
        <taxon>Metazoa</taxon>
        <taxon>Spiralia</taxon>
        <taxon>Gnathifera</taxon>
        <taxon>Rotifera</taxon>
        <taxon>Eurotatoria</taxon>
        <taxon>Bdelloidea</taxon>
        <taxon>Philodinida</taxon>
        <taxon>Philodinidae</taxon>
        <taxon>Didymodactylos</taxon>
    </lineage>
</organism>
<dbReference type="Proteomes" id="UP000663829">
    <property type="component" value="Unassembled WGS sequence"/>
</dbReference>
<dbReference type="Proteomes" id="UP000681722">
    <property type="component" value="Unassembled WGS sequence"/>
</dbReference>
<comment type="caution">
    <text evidence="1">The sequence shown here is derived from an EMBL/GenBank/DDBJ whole genome shotgun (WGS) entry which is preliminary data.</text>
</comment>
<protein>
    <submittedName>
        <fullName evidence="1">Uncharacterized protein</fullName>
    </submittedName>
</protein>